<gene>
    <name evidence="1" type="ORF">SELO1098_LOCUS840</name>
</gene>
<dbReference type="InterPro" id="IPR036410">
    <property type="entry name" value="HSP_DnaJ_Cys-rich_dom_sf"/>
</dbReference>
<accession>A0A7S3LYD4</accession>
<protein>
    <submittedName>
        <fullName evidence="1">Uncharacterized protein</fullName>
    </submittedName>
</protein>
<evidence type="ECO:0000313" key="1">
    <source>
        <dbReference type="EMBL" id="CAE0272015.1"/>
    </source>
</evidence>
<name>A0A7S3LYD4_9STRA</name>
<dbReference type="AlphaFoldDB" id="A0A7S3LYD4"/>
<dbReference type="Gene3D" id="2.10.230.10">
    <property type="entry name" value="Heat shock protein DnaJ, cysteine-rich domain"/>
    <property type="match status" value="1"/>
</dbReference>
<reference evidence="1" key="1">
    <citation type="submission" date="2021-01" db="EMBL/GenBank/DDBJ databases">
        <authorList>
            <person name="Corre E."/>
            <person name="Pelletier E."/>
            <person name="Niang G."/>
            <person name="Scheremetjew M."/>
            <person name="Finn R."/>
            <person name="Kale V."/>
            <person name="Holt S."/>
            <person name="Cochrane G."/>
            <person name="Meng A."/>
            <person name="Brown T."/>
            <person name="Cohen L."/>
        </authorList>
    </citation>
    <scope>NUCLEOTIDE SEQUENCE</scope>
    <source>
        <strain evidence="1">CCAP 955/1</strain>
    </source>
</reference>
<organism evidence="1">
    <name type="scientific">Spumella elongata</name>
    <dbReference type="NCBI Taxonomy" id="89044"/>
    <lineage>
        <taxon>Eukaryota</taxon>
        <taxon>Sar</taxon>
        <taxon>Stramenopiles</taxon>
        <taxon>Ochrophyta</taxon>
        <taxon>Chrysophyceae</taxon>
        <taxon>Chromulinales</taxon>
        <taxon>Chromulinaceae</taxon>
        <taxon>Spumella</taxon>
    </lineage>
</organism>
<sequence>MSFDPSTDSLSNLSKVAGVDFNKLREKYKTLQQKQTSECSHTLSAKDEEDLKRLNNYKICKSCLGKGTVKTIYNHMVLERDCEECDGDSIVLSQERLDEIAKGLS</sequence>
<proteinExistence type="predicted"/>
<dbReference type="SUPFAM" id="SSF57938">
    <property type="entry name" value="DnaJ/Hsp40 cysteine-rich domain"/>
    <property type="match status" value="1"/>
</dbReference>
<dbReference type="EMBL" id="HBIC01001457">
    <property type="protein sequence ID" value="CAE0272015.1"/>
    <property type="molecule type" value="Transcribed_RNA"/>
</dbReference>